<sequence>MFKVFVALPKSKDHQKALTQGTTTVIPTHIMLDLNGDLSHITEDELIEILKSKFNREEPTLTLPDNEALIFAISTTQKEMNEFNSTEEKMQQQQHL</sequence>
<keyword evidence="8" id="KW-1185">Reference proteome</keyword>
<evidence type="ECO:0000313" key="2">
    <source>
        <dbReference type="EMBL" id="CAF4306237.1"/>
    </source>
</evidence>
<evidence type="ECO:0000313" key="6">
    <source>
        <dbReference type="EMBL" id="CAF4740354.1"/>
    </source>
</evidence>
<dbReference type="Proteomes" id="UP000663848">
    <property type="component" value="Unassembled WGS sequence"/>
</dbReference>
<dbReference type="Proteomes" id="UP000663873">
    <property type="component" value="Unassembled WGS sequence"/>
</dbReference>
<evidence type="ECO:0000313" key="3">
    <source>
        <dbReference type="EMBL" id="CAF4423020.1"/>
    </source>
</evidence>
<gene>
    <name evidence="1" type="ORF">GRG538_LOCUS1169</name>
    <name evidence="3" type="ORF">HFQ381_LOCUS21746</name>
    <name evidence="5" type="ORF">QYT958_LOCUS14631</name>
    <name evidence="6" type="ORF">TOA249_LOCUS19619</name>
    <name evidence="4" type="ORF">TSG867_LOCUS24536</name>
    <name evidence="2" type="ORF">UJA718_LOCUS12965</name>
</gene>
<proteinExistence type="predicted"/>
<dbReference type="EMBL" id="CAJOBQ010002260">
    <property type="protein sequence ID" value="CAF4549221.1"/>
    <property type="molecule type" value="Genomic_DNA"/>
</dbReference>
<evidence type="ECO:0000313" key="5">
    <source>
        <dbReference type="EMBL" id="CAF4648244.1"/>
    </source>
</evidence>
<dbReference type="EMBL" id="CAJOBS010001544">
    <property type="protein sequence ID" value="CAF4740354.1"/>
    <property type="molecule type" value="Genomic_DNA"/>
</dbReference>
<dbReference type="Proteomes" id="UP000663862">
    <property type="component" value="Unassembled WGS sequence"/>
</dbReference>
<protein>
    <submittedName>
        <fullName evidence="1">Uncharacterized protein</fullName>
    </submittedName>
</protein>
<organism evidence="1 7">
    <name type="scientific">Rotaria socialis</name>
    <dbReference type="NCBI Taxonomy" id="392032"/>
    <lineage>
        <taxon>Eukaryota</taxon>
        <taxon>Metazoa</taxon>
        <taxon>Spiralia</taxon>
        <taxon>Gnathifera</taxon>
        <taxon>Rotifera</taxon>
        <taxon>Eurotatoria</taxon>
        <taxon>Bdelloidea</taxon>
        <taxon>Philodinida</taxon>
        <taxon>Philodinidae</taxon>
        <taxon>Rotaria</taxon>
    </lineage>
</organism>
<reference evidence="1" key="1">
    <citation type="submission" date="2021-02" db="EMBL/GenBank/DDBJ databases">
        <authorList>
            <person name="Nowell W R."/>
        </authorList>
    </citation>
    <scope>NUCLEOTIDE SEQUENCE</scope>
</reference>
<evidence type="ECO:0000313" key="8">
    <source>
        <dbReference type="Proteomes" id="UP000663873"/>
    </source>
</evidence>
<dbReference type="Proteomes" id="UP000663872">
    <property type="component" value="Unassembled WGS sequence"/>
</dbReference>
<dbReference type="EMBL" id="CAJOBR010001968">
    <property type="protein sequence ID" value="CAF4648244.1"/>
    <property type="molecule type" value="Genomic_DNA"/>
</dbReference>
<dbReference type="EMBL" id="CAJOBO010001981">
    <property type="protein sequence ID" value="CAF4423020.1"/>
    <property type="molecule type" value="Genomic_DNA"/>
</dbReference>
<evidence type="ECO:0000313" key="4">
    <source>
        <dbReference type="EMBL" id="CAF4549221.1"/>
    </source>
</evidence>
<dbReference type="Proteomes" id="UP000663851">
    <property type="component" value="Unassembled WGS sequence"/>
</dbReference>
<evidence type="ECO:0000313" key="7">
    <source>
        <dbReference type="Proteomes" id="UP000663872"/>
    </source>
</evidence>
<dbReference type="Proteomes" id="UP000663838">
    <property type="component" value="Unassembled WGS sequence"/>
</dbReference>
<evidence type="ECO:0000313" key="1">
    <source>
        <dbReference type="EMBL" id="CAF3307480.1"/>
    </source>
</evidence>
<dbReference type="AlphaFoldDB" id="A0A817T449"/>
<comment type="caution">
    <text evidence="1">The sequence shown here is derived from an EMBL/GenBank/DDBJ whole genome shotgun (WGS) entry which is preliminary data.</text>
</comment>
<name>A0A817T449_9BILA</name>
<dbReference type="EMBL" id="CAJNYT010000029">
    <property type="protein sequence ID" value="CAF3307480.1"/>
    <property type="molecule type" value="Genomic_DNA"/>
</dbReference>
<accession>A0A817T449</accession>
<dbReference type="EMBL" id="CAJOBP010001719">
    <property type="protein sequence ID" value="CAF4306237.1"/>
    <property type="molecule type" value="Genomic_DNA"/>
</dbReference>